<gene>
    <name evidence="1" type="ORF">ABEB36_010025</name>
</gene>
<protein>
    <submittedName>
        <fullName evidence="1">Uncharacterized protein</fullName>
    </submittedName>
</protein>
<evidence type="ECO:0000313" key="2">
    <source>
        <dbReference type="Proteomes" id="UP001566132"/>
    </source>
</evidence>
<reference evidence="1 2" key="1">
    <citation type="submission" date="2024-05" db="EMBL/GenBank/DDBJ databases">
        <title>Genetic variation in Jamaican populations of the coffee berry borer (Hypothenemus hampei).</title>
        <authorList>
            <person name="Errbii M."/>
            <person name="Myrie A."/>
        </authorList>
    </citation>
    <scope>NUCLEOTIDE SEQUENCE [LARGE SCALE GENOMIC DNA]</scope>
    <source>
        <strain evidence="1">JA-Hopewell-2020-01-JO</strain>
        <tissue evidence="1">Whole body</tissue>
    </source>
</reference>
<accession>A0ABD1EII4</accession>
<sequence length="160" mass="18383">MEPEKKTIRKVKSPDDYAASCWLNATPFKAVHRFMKLDAGPKGKHISVAHKILKGVKRTVWTEIRSLQFVCRILPQEQNPGGLARSRELQNHNNGGQFDSGKDVRNLLLLTYRKSNEKYIHVYSLEIATLVEPCNREEPIKRDNLKVAGLRTCFETLKLR</sequence>
<name>A0ABD1EII4_HYPHA</name>
<evidence type="ECO:0000313" key="1">
    <source>
        <dbReference type="EMBL" id="KAL1494426.1"/>
    </source>
</evidence>
<proteinExistence type="predicted"/>
<keyword evidence="2" id="KW-1185">Reference proteome</keyword>
<dbReference type="AlphaFoldDB" id="A0ABD1EII4"/>
<organism evidence="1 2">
    <name type="scientific">Hypothenemus hampei</name>
    <name type="common">Coffee berry borer</name>
    <dbReference type="NCBI Taxonomy" id="57062"/>
    <lineage>
        <taxon>Eukaryota</taxon>
        <taxon>Metazoa</taxon>
        <taxon>Ecdysozoa</taxon>
        <taxon>Arthropoda</taxon>
        <taxon>Hexapoda</taxon>
        <taxon>Insecta</taxon>
        <taxon>Pterygota</taxon>
        <taxon>Neoptera</taxon>
        <taxon>Endopterygota</taxon>
        <taxon>Coleoptera</taxon>
        <taxon>Polyphaga</taxon>
        <taxon>Cucujiformia</taxon>
        <taxon>Curculionidae</taxon>
        <taxon>Scolytinae</taxon>
        <taxon>Hypothenemus</taxon>
    </lineage>
</organism>
<dbReference type="EMBL" id="JBDJPC010000007">
    <property type="protein sequence ID" value="KAL1494426.1"/>
    <property type="molecule type" value="Genomic_DNA"/>
</dbReference>
<dbReference type="Proteomes" id="UP001566132">
    <property type="component" value="Unassembled WGS sequence"/>
</dbReference>
<comment type="caution">
    <text evidence="1">The sequence shown here is derived from an EMBL/GenBank/DDBJ whole genome shotgun (WGS) entry which is preliminary data.</text>
</comment>